<reference evidence="1 2" key="1">
    <citation type="journal article" date="2006" name="Proc. Natl. Acad. Sci. U.S.A.">
        <title>Complete nucleotide sequence of the chlorarachniophyte nucleomorph: nature's smallest nucleus.</title>
        <authorList>
            <person name="Gilson P.R."/>
            <person name="Su V."/>
            <person name="Slamovits C.H."/>
            <person name="Reith M.E."/>
            <person name="Keeling P.J."/>
            <person name="McFadden G.I."/>
        </authorList>
    </citation>
    <scope>NUCLEOTIDE SEQUENCE [LARGE SCALE GENOMIC DNA]</scope>
    <source>
        <strain evidence="2">CCMP621</strain>
    </source>
</reference>
<evidence type="ECO:0000313" key="1">
    <source>
        <dbReference type="EMBL" id="ABA27389.1"/>
    </source>
</evidence>
<name>Q3LVX6_BIGNA</name>
<sequence>MKNKLISNTYNFKIQSYSINEWLIHSPDKTKLLNQIKSFSFGKMFYLSCNNEVFKRHIKLFILSNLKRIFIVFLQMLLKNSYFKNFSFFFDKYVEPSTYCSNNSILYAALNVTCVSLCHNIKTSLSKNILIYRLSQKTNKSYIFSNSYANLIPVTKISLKKNSRKCFLLSKLENSFFNKKKLILNLKKRKLILSGSIFLSKIKDLFYNKRDLFNIIPKITNFKVNKINNLSFKSNSLLIDNIIKIEILTNTKFNIKSLFQSNFLINYPFKYHAIRYLIKLFIRSNKKDYKNLIKKNSSDSFKISQPLRLTLKNGIHLISYDTKIITNPNKRINTNFLYNKKTTNLCCRKIEEIFIATNSLKWNKSKLALKTKVFNCTYLKKFKNLQLYNSKLVIWDEFMLKITIQMLKNGVLWVDSFSIQSCINQFLIMVHLFLTNDNSRKILIIFPSYFDYLFCFNVLGVLFKSFRKWLLVDTKSLSLLKAKKYLINFNTILETRLNHHPNIEEKLYEKKSSKISSVLQNINKNIWDTIRILINDSLKVLAFKGKFLFKISRLILQNLVNFRTILIFEPDLFVLIELIGHLMCKKIPYYSNNLYNIIILNFGQFRLKRDLHFNTNNRDLFKHGSIKQRYFKFFSYFRKNFNKLLINKKRSNFSNIKIKAHSFFKYTNYYPNIIEIQHASTTHHFLGGSFYEELCLFLSVISQYIILRLLGYKASDINLLVRRNVNGLKSKQVCRNILQSKTILKKPLIKNNLSFFRGKTIFFVIIDKGLFSKTNISLLAKMYYILSLHTKIAVLNDSYEKSSQIHKLKFKQNRFFKSYSKNFKLTTKINPIGLFLQAVFSTYDACNSALLNHLLFSYIFNNVILLS</sequence>
<dbReference type="AlphaFoldDB" id="Q3LVX6"/>
<dbReference type="Proteomes" id="UP000243425">
    <property type="component" value="Nucleomorph 3"/>
</dbReference>
<accession>Q3LVX6</accession>
<dbReference type="RefSeq" id="XP_001713001.1">
    <property type="nucleotide sequence ID" value="XM_001712949.1"/>
</dbReference>
<evidence type="ECO:0000313" key="2">
    <source>
        <dbReference type="Proteomes" id="UP000243425"/>
    </source>
</evidence>
<dbReference type="GeneID" id="5788319"/>
<dbReference type="EMBL" id="DQ158858">
    <property type="protein sequence ID" value="ABA27389.1"/>
    <property type="molecule type" value="Genomic_DNA"/>
</dbReference>
<geneLocation type="nucleomorph" evidence="1"/>
<proteinExistence type="predicted"/>
<organism evidence="1 2">
    <name type="scientific">Bigelowiella natans</name>
    <name type="common">Pedinomonas minutissima</name>
    <name type="synonym">Chlorarachnion sp. (strain CCMP621)</name>
    <dbReference type="NCBI Taxonomy" id="227086"/>
    <lineage>
        <taxon>Eukaryota</taxon>
        <taxon>Sar</taxon>
        <taxon>Rhizaria</taxon>
        <taxon>Cercozoa</taxon>
        <taxon>Chlorarachniophyceae</taxon>
        <taxon>Bigelowiella</taxon>
    </lineage>
</organism>
<keyword evidence="1" id="KW-0542">Nucleomorph</keyword>
<protein>
    <submittedName>
        <fullName evidence="1">Uncharacterized protein</fullName>
    </submittedName>
</protein>